<feature type="transmembrane region" description="Helical" evidence="1">
    <location>
        <begin position="35"/>
        <end position="55"/>
    </location>
</feature>
<feature type="domain" description="Copper resistance protein D" evidence="2">
    <location>
        <begin position="2"/>
        <end position="86"/>
    </location>
</feature>
<protein>
    <recommendedName>
        <fullName evidence="2">Copper resistance protein D domain-containing protein</fullName>
    </recommendedName>
</protein>
<proteinExistence type="predicted"/>
<dbReference type="AlphaFoldDB" id="A0A2P7V8H5"/>
<keyword evidence="1" id="KW-0812">Transmembrane</keyword>
<name>A0A2P7V8H5_9BACL</name>
<feature type="transmembrane region" description="Helical" evidence="1">
    <location>
        <begin position="157"/>
        <end position="178"/>
    </location>
</feature>
<dbReference type="Proteomes" id="UP000240419">
    <property type="component" value="Unassembled WGS sequence"/>
</dbReference>
<feature type="transmembrane region" description="Helical" evidence="1">
    <location>
        <begin position="67"/>
        <end position="88"/>
    </location>
</feature>
<comment type="caution">
    <text evidence="3">The sequence shown here is derived from an EMBL/GenBank/DDBJ whole genome shotgun (WGS) entry which is preliminary data.</text>
</comment>
<dbReference type="OrthoDB" id="2387346at2"/>
<organism evidence="3 4">
    <name type="scientific">Brevibacillus fortis</name>
    <dbReference type="NCBI Taxonomy" id="2126352"/>
    <lineage>
        <taxon>Bacteria</taxon>
        <taxon>Bacillati</taxon>
        <taxon>Bacillota</taxon>
        <taxon>Bacilli</taxon>
        <taxon>Bacillales</taxon>
        <taxon>Paenibacillaceae</taxon>
        <taxon>Brevibacillus</taxon>
    </lineage>
</organism>
<dbReference type="InterPro" id="IPR008457">
    <property type="entry name" value="Cu-R_CopD_dom"/>
</dbReference>
<dbReference type="EMBL" id="PXZM01000018">
    <property type="protein sequence ID" value="PSJ95514.1"/>
    <property type="molecule type" value="Genomic_DNA"/>
</dbReference>
<keyword evidence="4" id="KW-1185">Reference proteome</keyword>
<feature type="transmembrane region" description="Helical" evidence="1">
    <location>
        <begin position="131"/>
        <end position="150"/>
    </location>
</feature>
<accession>A0A2P7V8H5</accession>
<evidence type="ECO:0000256" key="1">
    <source>
        <dbReference type="SAM" id="Phobius"/>
    </source>
</evidence>
<gene>
    <name evidence="3" type="ORF">C7R93_12315</name>
</gene>
<reference evidence="3 4" key="1">
    <citation type="submission" date="2018-03" db="EMBL/GenBank/DDBJ databases">
        <title>Brevisbacillus phylogenomics.</title>
        <authorList>
            <person name="Dunlap C."/>
        </authorList>
    </citation>
    <scope>NUCLEOTIDE SEQUENCE [LARGE SCALE GENOMIC DNA]</scope>
    <source>
        <strain evidence="3 4">NRRL NRS-1210</strain>
    </source>
</reference>
<evidence type="ECO:0000313" key="3">
    <source>
        <dbReference type="EMBL" id="PSJ95514.1"/>
    </source>
</evidence>
<keyword evidence="1" id="KW-0472">Membrane</keyword>
<sequence>MICSGVTLATGIILTLFIAPEYMNAVILPYGQALLIKHLLFLPLLLFGFVSGFLLKKRVKAQPDFSPVFWLRAESVFVLGIFAATGYMGQLEPPHDVATSLQMTNTSPLFTLLYQGQMIGNPDLSLTVTPIGLLLTVVTILFGSLILFSYVRKMSTLFSVGMGLLQAISGYFALMMSIQ</sequence>
<dbReference type="Pfam" id="PF05425">
    <property type="entry name" value="CopD"/>
    <property type="match status" value="1"/>
</dbReference>
<evidence type="ECO:0000259" key="2">
    <source>
        <dbReference type="Pfam" id="PF05425"/>
    </source>
</evidence>
<dbReference type="GO" id="GO:0016020">
    <property type="term" value="C:membrane"/>
    <property type="evidence" value="ECO:0007669"/>
    <property type="project" value="InterPro"/>
</dbReference>
<keyword evidence="1" id="KW-1133">Transmembrane helix</keyword>
<evidence type="ECO:0000313" key="4">
    <source>
        <dbReference type="Proteomes" id="UP000240419"/>
    </source>
</evidence>